<dbReference type="Pfam" id="PF02565">
    <property type="entry name" value="RecO_C"/>
    <property type="match status" value="1"/>
</dbReference>
<dbReference type="InterPro" id="IPR012340">
    <property type="entry name" value="NA-bd_OB-fold"/>
</dbReference>
<comment type="caution">
    <text evidence="9">The sequence shown here is derived from an EMBL/GenBank/DDBJ whole genome shotgun (WGS) entry which is preliminary data.</text>
</comment>
<dbReference type="InterPro" id="IPR042242">
    <property type="entry name" value="RecO_C"/>
</dbReference>
<dbReference type="OrthoDB" id="9804792at2"/>
<dbReference type="Gene3D" id="2.40.50.140">
    <property type="entry name" value="Nucleic acid-binding proteins"/>
    <property type="match status" value="1"/>
</dbReference>
<evidence type="ECO:0000256" key="2">
    <source>
        <dbReference type="ARBA" id="ARBA00021310"/>
    </source>
</evidence>
<dbReference type="InterPro" id="IPR037278">
    <property type="entry name" value="ARFGAP/RecO"/>
</dbReference>
<comment type="function">
    <text evidence="7">Involved in DNA repair and RecF pathway recombination.</text>
</comment>
<feature type="domain" description="DNA replication/recombination mediator RecO N-terminal" evidence="8">
    <location>
        <begin position="1"/>
        <end position="68"/>
    </location>
</feature>
<sequence length="249" mass="27108">MDWNDQAILLSARPYGESAALALLLTRDHGRHAGLLHGGQSARYRALLEPGNLLTAGWRARVADQLGSWSLEVERAYAAPFLDDPQRLACLASVCALLDGLLADREPHPGLFGATIALFEALSTDVWAEVYVRWEIGLLEEVGFGLDLSRCAASGQAASDLFTGNDRLSHVSPRTGRAVSASAAEPYKSKLLPLPPFLLGLSEGGPEEVQQGLALTGHFLEHRAFAQRHVEVPSARVRFVERYARIHRP</sequence>
<evidence type="ECO:0000313" key="9">
    <source>
        <dbReference type="EMBL" id="OYQ33713.1"/>
    </source>
</evidence>
<organism evidence="9 10">
    <name type="scientific">Niveispirillum lacus</name>
    <dbReference type="NCBI Taxonomy" id="1981099"/>
    <lineage>
        <taxon>Bacteria</taxon>
        <taxon>Pseudomonadati</taxon>
        <taxon>Pseudomonadota</taxon>
        <taxon>Alphaproteobacteria</taxon>
        <taxon>Rhodospirillales</taxon>
        <taxon>Azospirillaceae</taxon>
        <taxon>Niveispirillum</taxon>
    </lineage>
</organism>
<dbReference type="NCBIfam" id="TIGR00613">
    <property type="entry name" value="reco"/>
    <property type="match status" value="1"/>
</dbReference>
<dbReference type="EMBL" id="NOXU01000030">
    <property type="protein sequence ID" value="OYQ33713.1"/>
    <property type="molecule type" value="Genomic_DNA"/>
</dbReference>
<keyword evidence="4 7" id="KW-0233">DNA recombination</keyword>
<evidence type="ECO:0000256" key="1">
    <source>
        <dbReference type="ARBA" id="ARBA00007452"/>
    </source>
</evidence>
<proteinExistence type="inferred from homology"/>
<dbReference type="GO" id="GO:0006310">
    <property type="term" value="P:DNA recombination"/>
    <property type="evidence" value="ECO:0007669"/>
    <property type="project" value="UniProtKB-UniRule"/>
</dbReference>
<dbReference type="Pfam" id="PF11967">
    <property type="entry name" value="RecO_N"/>
    <property type="match status" value="1"/>
</dbReference>
<evidence type="ECO:0000256" key="5">
    <source>
        <dbReference type="ARBA" id="ARBA00023204"/>
    </source>
</evidence>
<evidence type="ECO:0000256" key="7">
    <source>
        <dbReference type="HAMAP-Rule" id="MF_00201"/>
    </source>
</evidence>
<evidence type="ECO:0000256" key="4">
    <source>
        <dbReference type="ARBA" id="ARBA00023172"/>
    </source>
</evidence>
<dbReference type="GO" id="GO:0043590">
    <property type="term" value="C:bacterial nucleoid"/>
    <property type="evidence" value="ECO:0007669"/>
    <property type="project" value="TreeGrafter"/>
</dbReference>
<keyword evidence="5 7" id="KW-0234">DNA repair</keyword>
<comment type="similarity">
    <text evidence="1 7">Belongs to the RecO family.</text>
</comment>
<dbReference type="SUPFAM" id="SSF50249">
    <property type="entry name" value="Nucleic acid-binding proteins"/>
    <property type="match status" value="1"/>
</dbReference>
<dbReference type="InterPro" id="IPR022572">
    <property type="entry name" value="DNA_rep/recomb_RecO_N"/>
</dbReference>
<dbReference type="PANTHER" id="PTHR33991">
    <property type="entry name" value="DNA REPAIR PROTEIN RECO"/>
    <property type="match status" value="1"/>
</dbReference>
<protein>
    <recommendedName>
        <fullName evidence="2 7">DNA repair protein RecO</fullName>
    </recommendedName>
    <alternativeName>
        <fullName evidence="6 7">Recombination protein O</fullName>
    </alternativeName>
</protein>
<keyword evidence="10" id="KW-1185">Reference proteome</keyword>
<dbReference type="HAMAP" id="MF_00201">
    <property type="entry name" value="RecO"/>
    <property type="match status" value="1"/>
</dbReference>
<evidence type="ECO:0000256" key="3">
    <source>
        <dbReference type="ARBA" id="ARBA00022763"/>
    </source>
</evidence>
<evidence type="ECO:0000313" key="10">
    <source>
        <dbReference type="Proteomes" id="UP000216998"/>
    </source>
</evidence>
<dbReference type="PANTHER" id="PTHR33991:SF1">
    <property type="entry name" value="DNA REPAIR PROTEIN RECO"/>
    <property type="match status" value="1"/>
</dbReference>
<gene>
    <name evidence="7" type="primary">recO</name>
    <name evidence="9" type="ORF">CHU95_15295</name>
</gene>
<dbReference type="Gene3D" id="1.20.1440.120">
    <property type="entry name" value="Recombination protein O, C-terminal domain"/>
    <property type="match status" value="1"/>
</dbReference>
<dbReference type="GO" id="GO:0006302">
    <property type="term" value="P:double-strand break repair"/>
    <property type="evidence" value="ECO:0007669"/>
    <property type="project" value="TreeGrafter"/>
</dbReference>
<dbReference type="SUPFAM" id="SSF57863">
    <property type="entry name" value="ArfGap/RecO-like zinc finger"/>
    <property type="match status" value="1"/>
</dbReference>
<accession>A0A255YWU7</accession>
<keyword evidence="3 7" id="KW-0227">DNA damage</keyword>
<evidence type="ECO:0000256" key="6">
    <source>
        <dbReference type="ARBA" id="ARBA00033409"/>
    </source>
</evidence>
<dbReference type="RefSeq" id="WP_094457155.1">
    <property type="nucleotide sequence ID" value="NZ_NOXU01000030.1"/>
</dbReference>
<reference evidence="9" key="1">
    <citation type="submission" date="2017-07" db="EMBL/GenBank/DDBJ databases">
        <title>Niveispirillum cyanobacteriorum sp. nov., isolated from cyanobacterial aggregates in a eutrophic lake.</title>
        <authorList>
            <person name="Cai H."/>
        </authorList>
    </citation>
    <scope>NUCLEOTIDE SEQUENCE [LARGE SCALE GENOMIC DNA]</scope>
    <source>
        <strain evidence="9">1-14</strain>
    </source>
</reference>
<dbReference type="Proteomes" id="UP000216998">
    <property type="component" value="Unassembled WGS sequence"/>
</dbReference>
<dbReference type="AlphaFoldDB" id="A0A255YWU7"/>
<name>A0A255YWU7_9PROT</name>
<evidence type="ECO:0000259" key="8">
    <source>
        <dbReference type="Pfam" id="PF11967"/>
    </source>
</evidence>
<dbReference type="InterPro" id="IPR003717">
    <property type="entry name" value="RecO"/>
</dbReference>